<name>A0A418W319_9PROT</name>
<dbReference type="Proteomes" id="UP000283458">
    <property type="component" value="Unassembled WGS sequence"/>
</dbReference>
<feature type="compositionally biased region" description="Low complexity" evidence="1">
    <location>
        <begin position="30"/>
        <end position="41"/>
    </location>
</feature>
<dbReference type="RefSeq" id="WP_119830074.1">
    <property type="nucleotide sequence ID" value="NZ_QYUL01000001.1"/>
</dbReference>
<feature type="region of interest" description="Disordered" evidence="1">
    <location>
        <begin position="1"/>
        <end position="59"/>
    </location>
</feature>
<dbReference type="AlphaFoldDB" id="A0A418W319"/>
<feature type="compositionally biased region" description="Pro residues" evidence="1">
    <location>
        <begin position="20"/>
        <end position="29"/>
    </location>
</feature>
<evidence type="ECO:0000313" key="2">
    <source>
        <dbReference type="EMBL" id="RJF84425.1"/>
    </source>
</evidence>
<accession>A0A418W319</accession>
<gene>
    <name evidence="2" type="ORF">D3877_07710</name>
</gene>
<protein>
    <submittedName>
        <fullName evidence="2">DUF3306 domain-containing protein</fullName>
    </submittedName>
</protein>
<comment type="caution">
    <text evidence="2">The sequence shown here is derived from an EMBL/GenBank/DDBJ whole genome shotgun (WGS) entry which is preliminary data.</text>
</comment>
<evidence type="ECO:0000256" key="1">
    <source>
        <dbReference type="SAM" id="MobiDB-lite"/>
    </source>
</evidence>
<dbReference type="OrthoDB" id="8100830at2"/>
<reference evidence="2 3" key="1">
    <citation type="submission" date="2018-09" db="EMBL/GenBank/DDBJ databases">
        <authorList>
            <person name="Zhu H."/>
        </authorList>
    </citation>
    <scope>NUCLEOTIDE SEQUENCE [LARGE SCALE GENOMIC DNA]</scope>
    <source>
        <strain evidence="2 3">K2W22B-5</strain>
    </source>
</reference>
<dbReference type="EMBL" id="QYUL01000001">
    <property type="protein sequence ID" value="RJF84425.1"/>
    <property type="molecule type" value="Genomic_DNA"/>
</dbReference>
<keyword evidence="3" id="KW-1185">Reference proteome</keyword>
<feature type="region of interest" description="Disordered" evidence="1">
    <location>
        <begin position="207"/>
        <end position="234"/>
    </location>
</feature>
<dbReference type="Pfam" id="PF11748">
    <property type="entry name" value="DUF3306"/>
    <property type="match status" value="1"/>
</dbReference>
<feature type="compositionally biased region" description="Basic residues" evidence="1">
    <location>
        <begin position="220"/>
        <end position="229"/>
    </location>
</feature>
<sequence length="263" mass="29001">MSDEAFLSRWSRLKRASATPPDPAPPTTEPPVAAAAPEGAAFVETDGDAPPPSVDEAADPLADLPSVEDLTAESDFTPFLRADVPEDLHRQALRKLWTSDPVYANDDGLKDYADDYTGLFNLSEPVKTLYRVGRGFLTDDPESPSPPGERVGVRGRRCRMFLRKLTACLRRPTRCLRRSRLRSPTLSSPPIPLTPPLSALGIILGRGRTRRRPNPEAKRRIPSRPLQRKGRSDSASIALSERVVWTTFPPCPLLTKRLAGLSY</sequence>
<organism evidence="2 3">
    <name type="scientific">Azospirillum cavernae</name>
    <dbReference type="NCBI Taxonomy" id="2320860"/>
    <lineage>
        <taxon>Bacteria</taxon>
        <taxon>Pseudomonadati</taxon>
        <taxon>Pseudomonadota</taxon>
        <taxon>Alphaproteobacteria</taxon>
        <taxon>Rhodospirillales</taxon>
        <taxon>Azospirillaceae</taxon>
        <taxon>Azospirillum</taxon>
    </lineage>
</organism>
<evidence type="ECO:0000313" key="3">
    <source>
        <dbReference type="Proteomes" id="UP000283458"/>
    </source>
</evidence>
<dbReference type="InterPro" id="IPR021735">
    <property type="entry name" value="DUF3306"/>
</dbReference>
<proteinExistence type="predicted"/>